<dbReference type="GO" id="GO:0000796">
    <property type="term" value="C:condensin complex"/>
    <property type="evidence" value="ECO:0007669"/>
    <property type="project" value="TreeGrafter"/>
</dbReference>
<dbReference type="AlphaFoldDB" id="A0AAE0CND4"/>
<sequence>MNFIRLRVVDVANLYNSLASESCYLNALKELFTGDKVKCLRAAASTGRTRSSIFDIVSIVSPNNVIGILEDYKGLVSNCSGLSEAVKRQAEVRSAHKLFLSGNALNEMFEALTKHQKIDMMLVSLPDIYPQVEKMVERR</sequence>
<comment type="caution">
    <text evidence="1">The sequence shown here is derived from an EMBL/GenBank/DDBJ whole genome shotgun (WGS) entry which is preliminary data.</text>
</comment>
<reference evidence="1" key="1">
    <citation type="journal article" date="2023" name="Plant J.">
        <title>Genome sequences and population genomics provide insights into the demographic history, inbreeding, and mutation load of two 'living fossil' tree species of Dipteronia.</title>
        <authorList>
            <person name="Feng Y."/>
            <person name="Comes H.P."/>
            <person name="Chen J."/>
            <person name="Zhu S."/>
            <person name="Lu R."/>
            <person name="Zhang X."/>
            <person name="Li P."/>
            <person name="Qiu J."/>
            <person name="Olsen K.M."/>
            <person name="Qiu Y."/>
        </authorList>
    </citation>
    <scope>NUCLEOTIDE SEQUENCE</scope>
    <source>
        <strain evidence="1">KIB01</strain>
    </source>
</reference>
<keyword evidence="2" id="KW-1185">Reference proteome</keyword>
<proteinExistence type="predicted"/>
<dbReference type="Proteomes" id="UP001280121">
    <property type="component" value="Unassembled WGS sequence"/>
</dbReference>
<name>A0AAE0CND4_9ROSI</name>
<organism evidence="1 2">
    <name type="scientific">Dipteronia dyeriana</name>
    <dbReference type="NCBI Taxonomy" id="168575"/>
    <lineage>
        <taxon>Eukaryota</taxon>
        <taxon>Viridiplantae</taxon>
        <taxon>Streptophyta</taxon>
        <taxon>Embryophyta</taxon>
        <taxon>Tracheophyta</taxon>
        <taxon>Spermatophyta</taxon>
        <taxon>Magnoliopsida</taxon>
        <taxon>eudicotyledons</taxon>
        <taxon>Gunneridae</taxon>
        <taxon>Pentapetalae</taxon>
        <taxon>rosids</taxon>
        <taxon>malvids</taxon>
        <taxon>Sapindales</taxon>
        <taxon>Sapindaceae</taxon>
        <taxon>Hippocastanoideae</taxon>
        <taxon>Acereae</taxon>
        <taxon>Dipteronia</taxon>
    </lineage>
</organism>
<gene>
    <name evidence="1" type="ORF">Ddye_010677</name>
</gene>
<evidence type="ECO:0000313" key="1">
    <source>
        <dbReference type="EMBL" id="KAK2657625.1"/>
    </source>
</evidence>
<dbReference type="PANTHER" id="PTHR16199">
    <property type="entry name" value="CONDENSIN-2 COMPLEX SUBUNIT G2"/>
    <property type="match status" value="1"/>
</dbReference>
<evidence type="ECO:0000313" key="2">
    <source>
        <dbReference type="Proteomes" id="UP001280121"/>
    </source>
</evidence>
<dbReference type="EMBL" id="JANJYI010000003">
    <property type="protein sequence ID" value="KAK2657625.1"/>
    <property type="molecule type" value="Genomic_DNA"/>
</dbReference>
<accession>A0AAE0CND4</accession>
<dbReference type="PANTHER" id="PTHR16199:SF4">
    <property type="entry name" value="CONDENSIN-2 COMPLEX SUBUNIT G2"/>
    <property type="match status" value="1"/>
</dbReference>
<protein>
    <submittedName>
        <fullName evidence="1">Uncharacterized protein</fullName>
    </submittedName>
</protein>
<dbReference type="GO" id="GO:0005634">
    <property type="term" value="C:nucleus"/>
    <property type="evidence" value="ECO:0007669"/>
    <property type="project" value="TreeGrafter"/>
</dbReference>
<dbReference type="GO" id="GO:0000070">
    <property type="term" value="P:mitotic sister chromatid segregation"/>
    <property type="evidence" value="ECO:0007669"/>
    <property type="project" value="TreeGrafter"/>
</dbReference>